<name>A0A1S7LEY5_MAGMO</name>
<sequence length="98" mass="9847">MTTKIFTPGPTAALAATETTSRVALPGAGSQVRVVNSSENMAFIQFGDSAVEATTGAIPLPAGLVEVFSNPLNTNSHVAAICASGETASLYFTTGDGV</sequence>
<gene>
    <name evidence="1" type="ORF">MAGMO_1319</name>
</gene>
<reference evidence="1" key="1">
    <citation type="submission" date="2015-04" db="EMBL/GenBank/DDBJ databases">
        <authorList>
            <person name="Syromyatnikov M.Y."/>
            <person name="Popov V.N."/>
        </authorList>
    </citation>
    <scope>NUCLEOTIDE SEQUENCE</scope>
    <source>
        <strain evidence="1">MO-1</strain>
    </source>
</reference>
<evidence type="ECO:0000313" key="1">
    <source>
        <dbReference type="EMBL" id="CRH05510.1"/>
    </source>
</evidence>
<dbReference type="EMBL" id="LO017727">
    <property type="protein sequence ID" value="CRH05510.1"/>
    <property type="molecule type" value="Genomic_DNA"/>
</dbReference>
<dbReference type="AlphaFoldDB" id="A0A1S7LEY5"/>
<protein>
    <submittedName>
        <fullName evidence="1">Uncharacterized protein</fullName>
    </submittedName>
</protein>
<accession>A0A1S7LEY5</accession>
<proteinExistence type="predicted"/>
<organism evidence="1">
    <name type="scientific">Magnetococcus massalia (strain MO-1)</name>
    <dbReference type="NCBI Taxonomy" id="451514"/>
    <lineage>
        <taxon>Bacteria</taxon>
        <taxon>Pseudomonadati</taxon>
        <taxon>Pseudomonadota</taxon>
        <taxon>Magnetococcia</taxon>
        <taxon>Magnetococcales</taxon>
        <taxon>Magnetococcaceae</taxon>
        <taxon>Magnetococcus</taxon>
    </lineage>
</organism>